<sequence>MTLFLQILVMIFSAVVDIWLFCLFAQIKPGKLDWLLLLALEAVLSVALSNFQTYSSLIYETGLEILLFCGYFYLLKKAGRFRQLLGAGLLFGIISLVIQLSMKVLVSLLPLPSYFYFDAFMNLLLPLAALALLIWQRQRITSLLTDVNSGILVSLLAYLYIVCCAIGAYILDDKKPTEVVLLFFFLLIFQAIFLAVIYREIVHIQRQLLDQQKQEALARQKQLLVKENEQLKEYADYLDRNEDELRRFKHDYQNILLSLKVSAEKGGSHALVEELEKYTSSQFDQKALRKYPDVNHVKIPELKSIAIAKLAKLYNEKIDYSFGCEPEISQIPQTNLLDLVRIIGIAFDNAIEASQQLEALGGQGRVEAMYYQEGGDFEFMIRNRIGGPVVDSDQLAQAGYTTKEAHAGLGLANVKEIVSQHDEQMLLDYGPEDGWFNFSLTLLSENVEEEI</sequence>
<dbReference type="RefSeq" id="WP_120490690.1">
    <property type="nucleotide sequence ID" value="NZ_CP046131.1"/>
</dbReference>
<feature type="transmembrane region" description="Helical" evidence="1">
    <location>
        <begin position="57"/>
        <end position="75"/>
    </location>
</feature>
<dbReference type="PANTHER" id="PTHR40448:SF1">
    <property type="entry name" value="TWO-COMPONENT SENSOR HISTIDINE KINASE"/>
    <property type="match status" value="1"/>
</dbReference>
<evidence type="ECO:0000256" key="1">
    <source>
        <dbReference type="SAM" id="Phobius"/>
    </source>
</evidence>
<keyword evidence="1" id="KW-0472">Membrane</keyword>
<feature type="domain" description="Histidine kinase/HSP90-like ATPase" evidence="2">
    <location>
        <begin position="334"/>
        <end position="446"/>
    </location>
</feature>
<reference evidence="3" key="1">
    <citation type="submission" date="2018-07" db="EMBL/GenBank/DDBJ databases">
        <authorList>
            <person name="Somerville V."/>
        </authorList>
    </citation>
    <scope>NUCLEOTIDE SEQUENCE</scope>
    <source>
        <strain evidence="3">NWC_2_2</strain>
    </source>
</reference>
<gene>
    <name evidence="3" type="ORF">DQL93_11500</name>
</gene>
<feature type="transmembrane region" description="Helical" evidence="1">
    <location>
        <begin position="6"/>
        <end position="25"/>
    </location>
</feature>
<dbReference type="Pfam" id="PF14501">
    <property type="entry name" value="HATPase_c_5"/>
    <property type="match status" value="1"/>
</dbReference>
<feature type="transmembrane region" description="Helical" evidence="1">
    <location>
        <begin position="177"/>
        <end position="198"/>
    </location>
</feature>
<dbReference type="Gene3D" id="3.30.565.10">
    <property type="entry name" value="Histidine kinase-like ATPase, C-terminal domain"/>
    <property type="match status" value="1"/>
</dbReference>
<dbReference type="GO" id="GO:0042802">
    <property type="term" value="F:identical protein binding"/>
    <property type="evidence" value="ECO:0007669"/>
    <property type="project" value="TreeGrafter"/>
</dbReference>
<evidence type="ECO:0000259" key="2">
    <source>
        <dbReference type="SMART" id="SM00387"/>
    </source>
</evidence>
<dbReference type="InterPro" id="IPR036890">
    <property type="entry name" value="HATPase_C_sf"/>
</dbReference>
<accession>A0A381L055</accession>
<proteinExistence type="predicted"/>
<evidence type="ECO:0000313" key="3">
    <source>
        <dbReference type="EMBL" id="AZA17000.1"/>
    </source>
</evidence>
<name>A0A381L055_LACDL</name>
<dbReference type="EMBL" id="CP031023">
    <property type="protein sequence ID" value="AZA17000.1"/>
    <property type="molecule type" value="Genomic_DNA"/>
</dbReference>
<feature type="transmembrane region" description="Helical" evidence="1">
    <location>
        <begin position="114"/>
        <end position="135"/>
    </location>
</feature>
<feature type="transmembrane region" description="Helical" evidence="1">
    <location>
        <begin position="147"/>
        <end position="171"/>
    </location>
</feature>
<keyword evidence="1" id="KW-0812">Transmembrane</keyword>
<dbReference type="InterPro" id="IPR003594">
    <property type="entry name" value="HATPase_dom"/>
</dbReference>
<dbReference type="SUPFAM" id="SSF55874">
    <property type="entry name" value="ATPase domain of HSP90 chaperone/DNA topoisomerase II/histidine kinase"/>
    <property type="match status" value="1"/>
</dbReference>
<keyword evidence="1" id="KW-1133">Transmembrane helix</keyword>
<protein>
    <submittedName>
        <fullName evidence="3">GHKL domain-containing protein</fullName>
    </submittedName>
</protein>
<feature type="transmembrane region" description="Helical" evidence="1">
    <location>
        <begin position="84"/>
        <end position="102"/>
    </location>
</feature>
<dbReference type="AlphaFoldDB" id="A0A381L055"/>
<dbReference type="PANTHER" id="PTHR40448">
    <property type="entry name" value="TWO-COMPONENT SENSOR HISTIDINE KINASE"/>
    <property type="match status" value="1"/>
</dbReference>
<dbReference type="InterPro" id="IPR032834">
    <property type="entry name" value="NatK-like_C"/>
</dbReference>
<dbReference type="SMART" id="SM00387">
    <property type="entry name" value="HATPase_c"/>
    <property type="match status" value="1"/>
</dbReference>
<organism evidence="3">
    <name type="scientific">Lactobacillus delbrueckii subsp. lactis</name>
    <dbReference type="NCBI Taxonomy" id="29397"/>
    <lineage>
        <taxon>Bacteria</taxon>
        <taxon>Bacillati</taxon>
        <taxon>Bacillota</taxon>
        <taxon>Bacilli</taxon>
        <taxon>Lactobacillales</taxon>
        <taxon>Lactobacillaceae</taxon>
        <taxon>Lactobacillus</taxon>
    </lineage>
</organism>